<proteinExistence type="predicted"/>
<sequence length="479" mass="51777">MGTIRKRRVKALESYAEINASVGCNEVDKSRKRSVGQQFQKATGKIEKDEHSSPPGSGEALSLRFATTTTSSVEEITTSPVLDLNTKERLHPSAKLKLQLFPIDESTRLGLEKDGFHPYLELTLSARKRISSVLKHLDSKWGSSSIAVGEPMLFPYIAENLAGYGWTRNDICISARDVYATIGSPAVFRLRYGWMSDLETKTLGRASVSAPLKASSKLEDVQKGCNTHMQNTYGNGEKPEVTSEESEKPIIMSGETNAIVAEKMPSNGGIDSMENEVRIDNSIGQSLALWADSLTNISIGGLLSEASMQGKFGNCDPKSNGGIAGLQSSQLIFDSFDAFLAGQMNPSQNPRPPQQDSHSSILDAEDTCHAFPFQKFSSLGKDAVGSGGNAYSHADSQYTSSKSFKHPNPTEANIQSQGQACRQSDTNLLLSSRVYNNESSLGLSGIKWTDSLGPFDLGLHSSRKSTSVDNTSTSGILNQ</sequence>
<evidence type="ECO:0000313" key="2">
    <source>
        <dbReference type="Proteomes" id="UP000515121"/>
    </source>
</evidence>
<reference evidence="3" key="1">
    <citation type="submission" date="2025-08" db="UniProtKB">
        <authorList>
            <consortium name="RefSeq"/>
        </authorList>
    </citation>
    <scope>IDENTIFICATION</scope>
    <source>
        <tissue evidence="3">Fruit stalk</tissue>
    </source>
</reference>
<feature type="compositionally biased region" description="Polar residues" evidence="1">
    <location>
        <begin position="464"/>
        <end position="479"/>
    </location>
</feature>
<dbReference type="RefSeq" id="XP_022739389.1">
    <property type="nucleotide sequence ID" value="XM_022883654.1"/>
</dbReference>
<dbReference type="Proteomes" id="UP000515121">
    <property type="component" value="Unplaced"/>
</dbReference>
<dbReference type="OrthoDB" id="745018at2759"/>
<feature type="region of interest" description="Disordered" evidence="1">
    <location>
        <begin position="29"/>
        <end position="60"/>
    </location>
</feature>
<dbReference type="PANTHER" id="PTHR21677:SF4">
    <property type="entry name" value="TSL-KINASE INTERACTING-LIKE PROTEIN"/>
    <property type="match status" value="1"/>
</dbReference>
<feature type="compositionally biased region" description="Polar residues" evidence="1">
    <location>
        <begin position="410"/>
        <end position="419"/>
    </location>
</feature>
<dbReference type="GO" id="GO:0003682">
    <property type="term" value="F:chromatin binding"/>
    <property type="evidence" value="ECO:0007669"/>
    <property type="project" value="InterPro"/>
</dbReference>
<dbReference type="InterPro" id="IPR055315">
    <property type="entry name" value="Cramped-like"/>
</dbReference>
<dbReference type="KEGG" id="dzi:111291724"/>
<dbReference type="PANTHER" id="PTHR21677">
    <property type="entry name" value="CRAMPED PROTEIN"/>
    <property type="match status" value="1"/>
</dbReference>
<gene>
    <name evidence="3" type="primary">LOC111291724</name>
</gene>
<organism evidence="2 3">
    <name type="scientific">Durio zibethinus</name>
    <name type="common">Durian</name>
    <dbReference type="NCBI Taxonomy" id="66656"/>
    <lineage>
        <taxon>Eukaryota</taxon>
        <taxon>Viridiplantae</taxon>
        <taxon>Streptophyta</taxon>
        <taxon>Embryophyta</taxon>
        <taxon>Tracheophyta</taxon>
        <taxon>Spermatophyta</taxon>
        <taxon>Magnoliopsida</taxon>
        <taxon>eudicotyledons</taxon>
        <taxon>Gunneridae</taxon>
        <taxon>Pentapetalae</taxon>
        <taxon>rosids</taxon>
        <taxon>malvids</taxon>
        <taxon>Malvales</taxon>
        <taxon>Malvaceae</taxon>
        <taxon>Helicteroideae</taxon>
        <taxon>Durio</taxon>
    </lineage>
</organism>
<keyword evidence="2" id="KW-1185">Reference proteome</keyword>
<feature type="region of interest" description="Disordered" evidence="1">
    <location>
        <begin position="459"/>
        <end position="479"/>
    </location>
</feature>
<accession>A0A6P5YFW0</accession>
<feature type="region of interest" description="Disordered" evidence="1">
    <location>
        <begin position="398"/>
        <end position="419"/>
    </location>
</feature>
<evidence type="ECO:0000256" key="1">
    <source>
        <dbReference type="SAM" id="MobiDB-lite"/>
    </source>
</evidence>
<dbReference type="AlphaFoldDB" id="A0A6P5YFW0"/>
<evidence type="ECO:0000313" key="3">
    <source>
        <dbReference type="RefSeq" id="XP_022739389.1"/>
    </source>
</evidence>
<dbReference type="GeneID" id="111291724"/>
<dbReference type="GO" id="GO:0007389">
    <property type="term" value="P:pattern specification process"/>
    <property type="evidence" value="ECO:0007669"/>
    <property type="project" value="TreeGrafter"/>
</dbReference>
<name>A0A6P5YFW0_DURZI</name>
<dbReference type="GO" id="GO:0005634">
    <property type="term" value="C:nucleus"/>
    <property type="evidence" value="ECO:0007669"/>
    <property type="project" value="TreeGrafter"/>
</dbReference>
<protein>
    <submittedName>
        <fullName evidence="3">TSL-kinase interacting protein 1-like</fullName>
    </submittedName>
</protein>